<dbReference type="SUPFAM" id="SSF46785">
    <property type="entry name" value="Winged helix' DNA-binding domain"/>
    <property type="match status" value="2"/>
</dbReference>
<gene>
    <name evidence="3" type="ORF">ECXG_05333</name>
</gene>
<dbReference type="InterPro" id="IPR036388">
    <property type="entry name" value="WH-like_DNA-bd_sf"/>
</dbReference>
<reference evidence="3 4" key="1">
    <citation type="submission" date="2010-04" db="EMBL/GenBank/DDBJ databases">
        <title>The Genome Sequence of Escherichia coli TA447.</title>
        <authorList>
            <consortium name="The Broad Institute Genome Sequencing Platform"/>
            <consortium name="The Broad Institute Genome Sequencing Center for Infectious Disease"/>
            <person name="Feldgarden M."/>
            <person name="Gordon D.M."/>
            <person name="Johnson J.R."/>
            <person name="Johnston B.D."/>
            <person name="Young S."/>
            <person name="Zeng Q."/>
            <person name="Koehrsen M."/>
            <person name="Alvarado L."/>
            <person name="Berlin A.M."/>
            <person name="Borenstein D."/>
            <person name="Chapman S.B."/>
            <person name="Chen Z."/>
            <person name="Engels R."/>
            <person name="Freedman E."/>
            <person name="Gellesch M."/>
            <person name="Goldberg J."/>
            <person name="Griggs A."/>
            <person name="Gujja S."/>
            <person name="Heilman E.R."/>
            <person name="Heiman D.I."/>
            <person name="Hepburn T.A."/>
            <person name="Howarth C."/>
            <person name="Jen D."/>
            <person name="Larson L."/>
            <person name="Mehta T."/>
            <person name="Park D."/>
            <person name="Pearson M."/>
            <person name="Richards J."/>
            <person name="Roberts A."/>
            <person name="Saif S."/>
            <person name="Shea T.D."/>
            <person name="Shenoy N."/>
            <person name="Sisk P."/>
            <person name="Stolte C."/>
            <person name="Sykes S.N."/>
            <person name="Walk T."/>
            <person name="White J."/>
            <person name="Yandava C."/>
            <person name="Haas B."/>
            <person name="Henn M.R."/>
            <person name="Nusbaum C."/>
            <person name="Birren B."/>
        </authorList>
    </citation>
    <scope>NUCLEOTIDE SEQUENCE [LARGE SCALE GENOMIC DNA]</scope>
    <source>
        <strain evidence="3 4">TA447</strain>
    </source>
</reference>
<dbReference type="Gene3D" id="1.10.10.10">
    <property type="entry name" value="Winged helix-like DNA-binding domain superfamily/Winged helix DNA-binding domain"/>
    <property type="match status" value="2"/>
</dbReference>
<dbReference type="InterPro" id="IPR036390">
    <property type="entry name" value="WH_DNA-bd_sf"/>
</dbReference>
<sequence length="244" mass="28627">MMTKKNVDQPMTMTVSLRGKNVVMSNAISRAAQSLSLAEKRIIFAAIAQMGGKYAPVRITAQEYANTFGMPLKQAYSQLKEASENFFNRYIRFKLNEVSEIEVDVWKIRWLGAYKYNDGEANVLLHFTPQVMPYLCELEDNFTKYQLSQACALRSVHSWRLLELFEQMNTNKENNGWLSISLEDFHHAMESPDSYKTTFGLLRKYMIEPAVKELTEKDHWMIDWKPIKKGRKVVRLEFWFRKEN</sequence>
<dbReference type="Pfam" id="PF01051">
    <property type="entry name" value="Rep3_N"/>
    <property type="match status" value="1"/>
</dbReference>
<evidence type="ECO:0000313" key="3">
    <source>
        <dbReference type="EMBL" id="OSK87599.1"/>
    </source>
</evidence>
<organism evidence="3 4">
    <name type="scientific">Escherichia coli TA447</name>
    <dbReference type="NCBI Taxonomy" id="656447"/>
    <lineage>
        <taxon>Bacteria</taxon>
        <taxon>Pseudomonadati</taxon>
        <taxon>Pseudomonadota</taxon>
        <taxon>Gammaproteobacteria</taxon>
        <taxon>Enterobacterales</taxon>
        <taxon>Enterobacteriaceae</taxon>
        <taxon>Escherichia</taxon>
    </lineage>
</organism>
<dbReference type="EMBL" id="ADIZ01000048">
    <property type="protein sequence ID" value="OSK87599.1"/>
    <property type="molecule type" value="Genomic_DNA"/>
</dbReference>
<proteinExistence type="inferred from homology"/>
<name>A0A1X3ISH6_ECOLX</name>
<comment type="similarity">
    <text evidence="1">Belongs to the initiator RepB protein family.</text>
</comment>
<dbReference type="GO" id="GO:0003887">
    <property type="term" value="F:DNA-directed DNA polymerase activity"/>
    <property type="evidence" value="ECO:0007669"/>
    <property type="project" value="InterPro"/>
</dbReference>
<feature type="domain" description="Initiator Rep protein WH1" evidence="2">
    <location>
        <begin position="22"/>
        <end position="165"/>
    </location>
</feature>
<dbReference type="AlphaFoldDB" id="A0A1X3ISH6"/>
<dbReference type="GO" id="GO:0006270">
    <property type="term" value="P:DNA replication initiation"/>
    <property type="evidence" value="ECO:0007669"/>
    <property type="project" value="InterPro"/>
</dbReference>
<comment type="caution">
    <text evidence="3">The sequence shown here is derived from an EMBL/GenBank/DDBJ whole genome shotgun (WGS) entry which is preliminary data.</text>
</comment>
<evidence type="ECO:0000259" key="2">
    <source>
        <dbReference type="Pfam" id="PF01051"/>
    </source>
</evidence>
<dbReference type="Pfam" id="PF21205">
    <property type="entry name" value="Rep3_C"/>
    <property type="match status" value="1"/>
</dbReference>
<dbReference type="InterPro" id="IPR000525">
    <property type="entry name" value="Initiator_Rep_WH1"/>
</dbReference>
<dbReference type="RefSeq" id="WP_040089942.1">
    <property type="nucleotide sequence ID" value="NZ_ADIZ01000048.1"/>
</dbReference>
<accession>A0A1X3ISH6</accession>
<evidence type="ECO:0000313" key="4">
    <source>
        <dbReference type="Proteomes" id="UP000193942"/>
    </source>
</evidence>
<protein>
    <submittedName>
        <fullName evidence="3">Initiator RepB protein</fullName>
    </submittedName>
</protein>
<dbReference type="Proteomes" id="UP000193942">
    <property type="component" value="Unassembled WGS sequence"/>
</dbReference>
<evidence type="ECO:0000256" key="1">
    <source>
        <dbReference type="ARBA" id="ARBA00038283"/>
    </source>
</evidence>